<evidence type="ECO:0000313" key="2">
    <source>
        <dbReference type="EMBL" id="EGI67428.1"/>
    </source>
</evidence>
<sequence>MLANATLIPFFLGIFTNVSNFDPEYVFEMNKVTITYKPQIETAGFSSSITCHPFQMDNLRCFVHDIKHVISTDQISEKSNRIKVGQWFEMKFTDTRGIQDVLIIEKRPKKLIKNFMKDIIHQFNIGPVGDIENVNNTHEFKKYDLMGEEKTPIGKCISTYLTQIGKYKMDGHKETNSSFQIGLLKDRFDQKDLYVYIKNLVDPMIISVMISNIRCFTTYDHIIKLIDNKLKFITTLEMRLFYSRNSMGRPKFKETTELNLIDIRARK</sequence>
<proteinExistence type="predicted"/>
<organism evidence="3">
    <name type="scientific">Acromyrmex echinatior</name>
    <name type="common">Panamanian leafcutter ant</name>
    <name type="synonym">Acromyrmex octospinosus echinatior</name>
    <dbReference type="NCBI Taxonomy" id="103372"/>
    <lineage>
        <taxon>Eukaryota</taxon>
        <taxon>Metazoa</taxon>
        <taxon>Ecdysozoa</taxon>
        <taxon>Arthropoda</taxon>
        <taxon>Hexapoda</taxon>
        <taxon>Insecta</taxon>
        <taxon>Pterygota</taxon>
        <taxon>Neoptera</taxon>
        <taxon>Endopterygota</taxon>
        <taxon>Hymenoptera</taxon>
        <taxon>Apocrita</taxon>
        <taxon>Aculeata</taxon>
        <taxon>Formicoidea</taxon>
        <taxon>Formicidae</taxon>
        <taxon>Myrmicinae</taxon>
        <taxon>Acromyrmex</taxon>
    </lineage>
</organism>
<reference evidence="2" key="1">
    <citation type="submission" date="2011-02" db="EMBL/GenBank/DDBJ databases">
        <title>The genome of the leaf-cutting ant Acromyrmex echinatior suggests key adaptations to social evolution and fungus farming.</title>
        <authorList>
            <person name="Nygaard S."/>
            <person name="Zhang G."/>
        </authorList>
    </citation>
    <scope>NUCLEOTIDE SEQUENCE</scope>
</reference>
<accession>F4WEE1</accession>
<feature type="chain" id="PRO_5003318558" evidence="1">
    <location>
        <begin position="21"/>
        <end position="267"/>
    </location>
</feature>
<evidence type="ECO:0000256" key="1">
    <source>
        <dbReference type="SAM" id="SignalP"/>
    </source>
</evidence>
<gene>
    <name evidence="2" type="ORF">G5I_04073</name>
</gene>
<feature type="signal peptide" evidence="1">
    <location>
        <begin position="1"/>
        <end position="20"/>
    </location>
</feature>
<evidence type="ECO:0000313" key="3">
    <source>
        <dbReference type="Proteomes" id="UP000007755"/>
    </source>
</evidence>
<dbReference type="InParanoid" id="F4WEE1"/>
<name>F4WEE1_ACREC</name>
<keyword evidence="3" id="KW-1185">Reference proteome</keyword>
<dbReference type="AlphaFoldDB" id="F4WEE1"/>
<keyword evidence="1" id="KW-0732">Signal</keyword>
<dbReference type="EMBL" id="GL888103">
    <property type="protein sequence ID" value="EGI67428.1"/>
    <property type="molecule type" value="Genomic_DNA"/>
</dbReference>
<protein>
    <submittedName>
        <fullName evidence="2">Uncharacterized protein</fullName>
    </submittedName>
</protein>
<dbReference type="Proteomes" id="UP000007755">
    <property type="component" value="Unassembled WGS sequence"/>
</dbReference>